<dbReference type="EMBL" id="AZEF01000007">
    <property type="protein sequence ID" value="KRL03042.1"/>
    <property type="molecule type" value="Genomic_DNA"/>
</dbReference>
<dbReference type="GO" id="GO:0004316">
    <property type="term" value="F:3-oxoacyl-[acyl-carrier-protein] reductase (NADPH) activity"/>
    <property type="evidence" value="ECO:0007669"/>
    <property type="project" value="UniProtKB-UniRule"/>
</dbReference>
<dbReference type="InterPro" id="IPR020904">
    <property type="entry name" value="Sc_DH/Rdtase_CS"/>
</dbReference>
<keyword evidence="9 10" id="KW-0521">NADP</keyword>
<keyword evidence="10" id="KW-0443">Lipid metabolism</keyword>
<dbReference type="InterPro" id="IPR011284">
    <property type="entry name" value="3oxo_ACP_reduc"/>
</dbReference>
<keyword evidence="5 10" id="KW-0560">Oxidoreductase</keyword>
<feature type="binding site" evidence="9">
    <location>
        <begin position="153"/>
        <end position="157"/>
    </location>
    <ligand>
        <name>NADP(+)</name>
        <dbReference type="ChEBI" id="CHEBI:58349"/>
    </ligand>
</feature>
<dbReference type="Gene3D" id="3.40.50.720">
    <property type="entry name" value="NAD(P)-binding Rossmann-like Domain"/>
    <property type="match status" value="1"/>
</dbReference>
<dbReference type="STRING" id="1423731.FC81_GL000309"/>
<dbReference type="InterPro" id="IPR050259">
    <property type="entry name" value="SDR"/>
</dbReference>
<comment type="caution">
    <text evidence="12">The sequence shown here is derived from an EMBL/GenBank/DDBJ whole genome shotgun (WGS) entry which is preliminary data.</text>
</comment>
<dbReference type="InterPro" id="IPR036291">
    <property type="entry name" value="NAD(P)-bd_dom_sf"/>
</dbReference>
<evidence type="ECO:0000256" key="9">
    <source>
        <dbReference type="PIRSR" id="PIRSR611284-2"/>
    </source>
</evidence>
<evidence type="ECO:0000256" key="1">
    <source>
        <dbReference type="ARBA" id="ARBA00005194"/>
    </source>
</evidence>
<evidence type="ECO:0000313" key="12">
    <source>
        <dbReference type="EMBL" id="KRL03042.1"/>
    </source>
</evidence>
<feature type="domain" description="Ketoreductase" evidence="11">
    <location>
        <begin position="6"/>
        <end position="184"/>
    </location>
</feature>
<evidence type="ECO:0000256" key="7">
    <source>
        <dbReference type="ARBA" id="ARBA00048508"/>
    </source>
</evidence>
<dbReference type="GO" id="GO:0051287">
    <property type="term" value="F:NAD binding"/>
    <property type="evidence" value="ECO:0007669"/>
    <property type="project" value="UniProtKB-UniRule"/>
</dbReference>
<evidence type="ECO:0000256" key="3">
    <source>
        <dbReference type="ARBA" id="ARBA00012948"/>
    </source>
</evidence>
<comment type="pathway">
    <text evidence="1 10">Lipid metabolism; fatty acid biosynthesis.</text>
</comment>
<keyword evidence="6 10" id="KW-0275">Fatty acid biosynthesis</keyword>
<evidence type="ECO:0000256" key="6">
    <source>
        <dbReference type="ARBA" id="ARBA00023160"/>
    </source>
</evidence>
<evidence type="ECO:0000259" key="11">
    <source>
        <dbReference type="SMART" id="SM00822"/>
    </source>
</evidence>
<organism evidence="12 13">
    <name type="scientific">Liquorilactobacillus capillatus DSM 19910</name>
    <dbReference type="NCBI Taxonomy" id="1423731"/>
    <lineage>
        <taxon>Bacteria</taxon>
        <taxon>Bacillati</taxon>
        <taxon>Bacillota</taxon>
        <taxon>Bacilli</taxon>
        <taxon>Lactobacillales</taxon>
        <taxon>Lactobacillaceae</taxon>
        <taxon>Liquorilactobacillus</taxon>
    </lineage>
</organism>
<dbReference type="InterPro" id="IPR002347">
    <property type="entry name" value="SDR_fam"/>
</dbReference>
<keyword evidence="4 10" id="KW-0276">Fatty acid metabolism</keyword>
<evidence type="ECO:0000256" key="4">
    <source>
        <dbReference type="ARBA" id="ARBA00022832"/>
    </source>
</evidence>
<dbReference type="NCBIfam" id="NF005559">
    <property type="entry name" value="PRK07231.1"/>
    <property type="match status" value="1"/>
</dbReference>
<dbReference type="GO" id="GO:0006633">
    <property type="term" value="P:fatty acid biosynthetic process"/>
    <property type="evidence" value="ECO:0007669"/>
    <property type="project" value="UniProtKB-UniPathway"/>
</dbReference>
<comment type="subunit">
    <text evidence="10">Homotetramer.</text>
</comment>
<dbReference type="PRINTS" id="PR00080">
    <property type="entry name" value="SDRFAMILY"/>
</dbReference>
<keyword evidence="10" id="KW-0444">Lipid biosynthesis</keyword>
<protein>
    <recommendedName>
        <fullName evidence="3 10">3-oxoacyl-[acyl-carrier-protein] reductase</fullName>
        <ecNumber evidence="3 10">1.1.1.100</ecNumber>
    </recommendedName>
</protein>
<dbReference type="OrthoDB" id="9803333at2"/>
<feature type="active site" description="Proton acceptor" evidence="8">
    <location>
        <position position="153"/>
    </location>
</feature>
<dbReference type="PRINTS" id="PR00081">
    <property type="entry name" value="GDHRDH"/>
</dbReference>
<dbReference type="SMART" id="SM00822">
    <property type="entry name" value="PKS_KR"/>
    <property type="match status" value="1"/>
</dbReference>
<dbReference type="AlphaFoldDB" id="A0A0R1MD30"/>
<accession>A0A0R1MD30</accession>
<dbReference type="PROSITE" id="PS00061">
    <property type="entry name" value="ADH_SHORT"/>
    <property type="match status" value="1"/>
</dbReference>
<dbReference type="PATRIC" id="fig|1423731.3.peg.318"/>
<name>A0A0R1MD30_9LACO</name>
<dbReference type="NCBIfam" id="TIGR01830">
    <property type="entry name" value="3oxo_ACP_reduc"/>
    <property type="match status" value="1"/>
</dbReference>
<feature type="binding site" evidence="9">
    <location>
        <begin position="12"/>
        <end position="15"/>
    </location>
    <ligand>
        <name>NADP(+)</name>
        <dbReference type="ChEBI" id="CHEBI:58349"/>
    </ligand>
</feature>
<dbReference type="PANTHER" id="PTHR42879:SF2">
    <property type="entry name" value="3-OXOACYL-[ACYL-CARRIER-PROTEIN] REDUCTASE FABG"/>
    <property type="match status" value="1"/>
</dbReference>
<comment type="similarity">
    <text evidence="2 10">Belongs to the short-chain dehydrogenases/reductases (SDR) family.</text>
</comment>
<dbReference type="CDD" id="cd05333">
    <property type="entry name" value="BKR_SDR_c"/>
    <property type="match status" value="1"/>
</dbReference>
<dbReference type="Proteomes" id="UP000051621">
    <property type="component" value="Unassembled WGS sequence"/>
</dbReference>
<keyword evidence="13" id="KW-1185">Reference proteome</keyword>
<comment type="catalytic activity">
    <reaction evidence="7 10">
        <text>a (3R)-hydroxyacyl-[ACP] + NADP(+) = a 3-oxoacyl-[ACP] + NADPH + H(+)</text>
        <dbReference type="Rhea" id="RHEA:17397"/>
        <dbReference type="Rhea" id="RHEA-COMP:9916"/>
        <dbReference type="Rhea" id="RHEA-COMP:9945"/>
        <dbReference type="ChEBI" id="CHEBI:15378"/>
        <dbReference type="ChEBI" id="CHEBI:57783"/>
        <dbReference type="ChEBI" id="CHEBI:58349"/>
        <dbReference type="ChEBI" id="CHEBI:78776"/>
        <dbReference type="ChEBI" id="CHEBI:78827"/>
        <dbReference type="EC" id="1.1.1.100"/>
    </reaction>
</comment>
<dbReference type="NCBIfam" id="NF009466">
    <property type="entry name" value="PRK12826.1-2"/>
    <property type="match status" value="1"/>
</dbReference>
<evidence type="ECO:0000256" key="5">
    <source>
        <dbReference type="ARBA" id="ARBA00023002"/>
    </source>
</evidence>
<comment type="function">
    <text evidence="10">Catalyzes the NADPH-dependent reduction of beta-ketoacyl-ACP substrates to beta-hydroxyacyl-ACP products, the first reductive step in the elongation cycle of fatty acid biosynthesis.</text>
</comment>
<dbReference type="RefSeq" id="WP_057742411.1">
    <property type="nucleotide sequence ID" value="NZ_AZEF01000007.1"/>
</dbReference>
<dbReference type="UniPathway" id="UPA00094"/>
<dbReference type="Pfam" id="PF13561">
    <property type="entry name" value="adh_short_C2"/>
    <property type="match status" value="1"/>
</dbReference>
<evidence type="ECO:0000256" key="2">
    <source>
        <dbReference type="ARBA" id="ARBA00006484"/>
    </source>
</evidence>
<reference evidence="12 13" key="1">
    <citation type="journal article" date="2015" name="Genome Announc.">
        <title>Expanding the biotechnology potential of lactobacilli through comparative genomics of 213 strains and associated genera.</title>
        <authorList>
            <person name="Sun Z."/>
            <person name="Harris H.M."/>
            <person name="McCann A."/>
            <person name="Guo C."/>
            <person name="Argimon S."/>
            <person name="Zhang W."/>
            <person name="Yang X."/>
            <person name="Jeffery I.B."/>
            <person name="Cooney J.C."/>
            <person name="Kagawa T.F."/>
            <person name="Liu W."/>
            <person name="Song Y."/>
            <person name="Salvetti E."/>
            <person name="Wrobel A."/>
            <person name="Rasinkangas P."/>
            <person name="Parkhill J."/>
            <person name="Rea M.C."/>
            <person name="O'Sullivan O."/>
            <person name="Ritari J."/>
            <person name="Douillard F.P."/>
            <person name="Paul Ross R."/>
            <person name="Yang R."/>
            <person name="Briner A.E."/>
            <person name="Felis G.E."/>
            <person name="de Vos W.M."/>
            <person name="Barrangou R."/>
            <person name="Klaenhammer T.R."/>
            <person name="Caufield P.W."/>
            <person name="Cui Y."/>
            <person name="Zhang H."/>
            <person name="O'Toole P.W."/>
        </authorList>
    </citation>
    <scope>NUCLEOTIDE SEQUENCE [LARGE SCALE GENOMIC DNA]</scope>
    <source>
        <strain evidence="12 13">DSM 19910</strain>
    </source>
</reference>
<feature type="binding site" evidence="9">
    <location>
        <position position="88"/>
    </location>
    <ligand>
        <name>NADP(+)</name>
        <dbReference type="ChEBI" id="CHEBI:58349"/>
    </ligand>
</feature>
<dbReference type="InterPro" id="IPR057326">
    <property type="entry name" value="KR_dom"/>
</dbReference>
<dbReference type="FunFam" id="3.40.50.720:FF:000173">
    <property type="entry name" value="3-oxoacyl-[acyl-carrier protein] reductase"/>
    <property type="match status" value="1"/>
</dbReference>
<dbReference type="SUPFAM" id="SSF51735">
    <property type="entry name" value="NAD(P)-binding Rossmann-fold domains"/>
    <property type="match status" value="1"/>
</dbReference>
<evidence type="ECO:0000313" key="13">
    <source>
        <dbReference type="Proteomes" id="UP000051621"/>
    </source>
</evidence>
<dbReference type="EC" id="1.1.1.100" evidence="3 10"/>
<proteinExistence type="inferred from homology"/>
<sequence length="243" mass="26140">MELKGKNAFITGSSRGIGAAIALQFAQEGCNVILNGRKEISPELIEKIKAQGVQCKIALGDVSQTDDVKKMQTEIFDEFDKLDILVNNAGITADKLMIGMKEKDFRRVIDVNLVGTFNVTQGILKKMSRQRSGVIINLASIVGLHGNLGQANYAASKAGIIGLTKTIAREGALRGIRCNAIAPGMINSDMTAEVSQKIKDQMVKDIPLQRFGEPVEVAETAVFLAKSDYITGQVITIDGGMTI</sequence>
<evidence type="ECO:0000256" key="10">
    <source>
        <dbReference type="RuleBase" id="RU366074"/>
    </source>
</evidence>
<dbReference type="PANTHER" id="PTHR42879">
    <property type="entry name" value="3-OXOACYL-(ACYL-CARRIER-PROTEIN) REDUCTASE"/>
    <property type="match status" value="1"/>
</dbReference>
<evidence type="ECO:0000256" key="8">
    <source>
        <dbReference type="PIRSR" id="PIRSR611284-1"/>
    </source>
</evidence>
<gene>
    <name evidence="12" type="ORF">FC81_GL000309</name>
</gene>
<feature type="binding site" evidence="9">
    <location>
        <position position="186"/>
    </location>
    <ligand>
        <name>NADP(+)</name>
        <dbReference type="ChEBI" id="CHEBI:58349"/>
    </ligand>
</feature>